<dbReference type="Gene3D" id="1.20.140.40">
    <property type="entry name" value="Invertase/pectin methylesterase inhibitor family protein"/>
    <property type="match status" value="1"/>
</dbReference>
<sequence>MAKAAAKDWNMKYDFCVEPLESNPHSKSATSIKGLVIASTKNAAFNTINVERIAKTILNERKTSHGNKAALRDCIGPYKDANSSLNNALMNVKSQDYRRANEYLISAFDAPRICEDIFTKIKKAKTPIRDENIII</sequence>
<dbReference type="SMART" id="SM00856">
    <property type="entry name" value="PMEI"/>
    <property type="match status" value="1"/>
</dbReference>
<dbReference type="Proteomes" id="UP000836841">
    <property type="component" value="Chromosome 1"/>
</dbReference>
<accession>A0AAU9R838</accession>
<evidence type="ECO:0000259" key="4">
    <source>
        <dbReference type="SMART" id="SM00856"/>
    </source>
</evidence>
<name>A0AAU9R838_THLAR</name>
<dbReference type="EMBL" id="OU466857">
    <property type="protein sequence ID" value="CAH2036053.1"/>
    <property type="molecule type" value="Genomic_DNA"/>
</dbReference>
<gene>
    <name evidence="5" type="ORF">TAV2_LOCUS2248</name>
</gene>
<dbReference type="CDD" id="cd15795">
    <property type="entry name" value="PMEI-Pla_a_1_like"/>
    <property type="match status" value="1"/>
</dbReference>
<keyword evidence="1" id="KW-0732">Signal</keyword>
<keyword evidence="2" id="KW-1015">Disulfide bond</keyword>
<dbReference type="PANTHER" id="PTHR35357">
    <property type="entry name" value="OS02G0537100 PROTEIN"/>
    <property type="match status" value="1"/>
</dbReference>
<evidence type="ECO:0000256" key="2">
    <source>
        <dbReference type="ARBA" id="ARBA00023157"/>
    </source>
</evidence>
<reference evidence="5 6" key="1">
    <citation type="submission" date="2022-03" db="EMBL/GenBank/DDBJ databases">
        <authorList>
            <person name="Nunn A."/>
            <person name="Chopra R."/>
            <person name="Nunn A."/>
            <person name="Contreras Garrido A."/>
        </authorList>
    </citation>
    <scope>NUCLEOTIDE SEQUENCE [LARGE SCALE GENOMIC DNA]</scope>
</reference>
<dbReference type="PANTHER" id="PTHR35357:SF17">
    <property type="entry name" value="PECTINESTERASE INHIBITOR 12"/>
    <property type="match status" value="1"/>
</dbReference>
<evidence type="ECO:0000313" key="5">
    <source>
        <dbReference type="EMBL" id="CAH2036053.1"/>
    </source>
</evidence>
<dbReference type="GO" id="GO:0004857">
    <property type="term" value="F:enzyme inhibitor activity"/>
    <property type="evidence" value="ECO:0007669"/>
    <property type="project" value="InterPro"/>
</dbReference>
<dbReference type="SUPFAM" id="SSF101148">
    <property type="entry name" value="Plant invertase/pectin methylesterase inhibitor"/>
    <property type="match status" value="1"/>
</dbReference>
<comment type="similarity">
    <text evidence="3">Belongs to the PMEI family.</text>
</comment>
<protein>
    <recommendedName>
        <fullName evidence="4">Pectinesterase inhibitor domain-containing protein</fullName>
    </recommendedName>
</protein>
<keyword evidence="6" id="KW-1185">Reference proteome</keyword>
<proteinExistence type="inferred from homology"/>
<evidence type="ECO:0000313" key="6">
    <source>
        <dbReference type="Proteomes" id="UP000836841"/>
    </source>
</evidence>
<dbReference type="AlphaFoldDB" id="A0AAU9R838"/>
<organism evidence="5 6">
    <name type="scientific">Thlaspi arvense</name>
    <name type="common">Field penny-cress</name>
    <dbReference type="NCBI Taxonomy" id="13288"/>
    <lineage>
        <taxon>Eukaryota</taxon>
        <taxon>Viridiplantae</taxon>
        <taxon>Streptophyta</taxon>
        <taxon>Embryophyta</taxon>
        <taxon>Tracheophyta</taxon>
        <taxon>Spermatophyta</taxon>
        <taxon>Magnoliopsida</taxon>
        <taxon>eudicotyledons</taxon>
        <taxon>Gunneridae</taxon>
        <taxon>Pentapetalae</taxon>
        <taxon>rosids</taxon>
        <taxon>malvids</taxon>
        <taxon>Brassicales</taxon>
        <taxon>Brassicaceae</taxon>
        <taxon>Thlaspideae</taxon>
        <taxon>Thlaspi</taxon>
    </lineage>
</organism>
<evidence type="ECO:0000256" key="3">
    <source>
        <dbReference type="ARBA" id="ARBA00038471"/>
    </source>
</evidence>
<dbReference type="InterPro" id="IPR035513">
    <property type="entry name" value="Invertase/methylesterase_inhib"/>
</dbReference>
<feature type="domain" description="Pectinesterase inhibitor" evidence="4">
    <location>
        <begin position="4"/>
        <end position="135"/>
    </location>
</feature>
<dbReference type="InterPro" id="IPR034088">
    <property type="entry name" value="Pla_a_1-like"/>
</dbReference>
<dbReference type="NCBIfam" id="TIGR01614">
    <property type="entry name" value="PME_inhib"/>
    <property type="match status" value="1"/>
</dbReference>
<evidence type="ECO:0000256" key="1">
    <source>
        <dbReference type="ARBA" id="ARBA00022729"/>
    </source>
</evidence>
<dbReference type="Pfam" id="PF04043">
    <property type="entry name" value="PMEI"/>
    <property type="match status" value="1"/>
</dbReference>
<dbReference type="InterPro" id="IPR006501">
    <property type="entry name" value="Pectinesterase_inhib_dom"/>
</dbReference>